<feature type="chain" id="PRO_5019189415" description="Extracellular membrane protein CFEM domain-containing protein" evidence="1">
    <location>
        <begin position="17"/>
        <end position="71"/>
    </location>
</feature>
<proteinExistence type="predicted"/>
<keyword evidence="1" id="KW-0732">Signal</keyword>
<protein>
    <recommendedName>
        <fullName evidence="4">Extracellular membrane protein CFEM domain-containing protein</fullName>
    </recommendedName>
</protein>
<dbReference type="AlphaFoldDB" id="A0A423VGK5"/>
<accession>A0A423VGK5</accession>
<gene>
    <name evidence="2" type="ORF">VSDG_08371</name>
</gene>
<dbReference type="Proteomes" id="UP000284375">
    <property type="component" value="Unassembled WGS sequence"/>
</dbReference>
<sequence length="71" mass="7359">MKFLALIPFLAIGTLAADCGSILPSCSGGYITGQTSCLCNGQAPTCDLWICPESDNRPMVCGQASTGCVWV</sequence>
<evidence type="ECO:0000256" key="1">
    <source>
        <dbReference type="SAM" id="SignalP"/>
    </source>
</evidence>
<feature type="signal peptide" evidence="1">
    <location>
        <begin position="1"/>
        <end position="16"/>
    </location>
</feature>
<comment type="caution">
    <text evidence="2">The sequence shown here is derived from an EMBL/GenBank/DDBJ whole genome shotgun (WGS) entry which is preliminary data.</text>
</comment>
<evidence type="ECO:0000313" key="2">
    <source>
        <dbReference type="EMBL" id="ROV90058.1"/>
    </source>
</evidence>
<keyword evidence="3" id="KW-1185">Reference proteome</keyword>
<dbReference type="OrthoDB" id="5198893at2759"/>
<name>A0A423VGK5_CYTCH</name>
<reference evidence="2 3" key="1">
    <citation type="submission" date="2015-09" db="EMBL/GenBank/DDBJ databases">
        <title>Host preference determinants of Valsa canker pathogens revealed by comparative genomics.</title>
        <authorList>
            <person name="Yin Z."/>
            <person name="Huang L."/>
        </authorList>
    </citation>
    <scope>NUCLEOTIDE SEQUENCE [LARGE SCALE GENOMIC DNA]</scope>
    <source>
        <strain evidence="2 3">YSFL</strain>
    </source>
</reference>
<dbReference type="EMBL" id="LJZO01000053">
    <property type="protein sequence ID" value="ROV90058.1"/>
    <property type="molecule type" value="Genomic_DNA"/>
</dbReference>
<organism evidence="2 3">
    <name type="scientific">Cytospora chrysosperma</name>
    <name type="common">Cytospora canker fungus</name>
    <name type="synonym">Sphaeria chrysosperma</name>
    <dbReference type="NCBI Taxonomy" id="252740"/>
    <lineage>
        <taxon>Eukaryota</taxon>
        <taxon>Fungi</taxon>
        <taxon>Dikarya</taxon>
        <taxon>Ascomycota</taxon>
        <taxon>Pezizomycotina</taxon>
        <taxon>Sordariomycetes</taxon>
        <taxon>Sordariomycetidae</taxon>
        <taxon>Diaporthales</taxon>
        <taxon>Cytosporaceae</taxon>
        <taxon>Cytospora</taxon>
    </lineage>
</organism>
<evidence type="ECO:0000313" key="3">
    <source>
        <dbReference type="Proteomes" id="UP000284375"/>
    </source>
</evidence>
<evidence type="ECO:0008006" key="4">
    <source>
        <dbReference type="Google" id="ProtNLM"/>
    </source>
</evidence>